<dbReference type="PaxDb" id="4097-A0A1S4B8S0"/>
<feature type="compositionally biased region" description="Polar residues" evidence="1">
    <location>
        <begin position="37"/>
        <end position="46"/>
    </location>
</feature>
<evidence type="ECO:0008006" key="3">
    <source>
        <dbReference type="Google" id="ProtNLM"/>
    </source>
</evidence>
<gene>
    <name evidence="2" type="primary">LOC107805632</name>
</gene>
<reference evidence="2" key="1">
    <citation type="submission" date="2025-08" db="UniProtKB">
        <authorList>
            <consortium name="RefSeq"/>
        </authorList>
    </citation>
    <scope>IDENTIFICATION</scope>
</reference>
<evidence type="ECO:0000313" key="2">
    <source>
        <dbReference type="RefSeq" id="XP_016485188.1"/>
    </source>
</evidence>
<dbReference type="InterPro" id="IPR043128">
    <property type="entry name" value="Rev_trsase/Diguanyl_cyclase"/>
</dbReference>
<dbReference type="PANTHER" id="PTHR24559:SF444">
    <property type="entry name" value="REVERSE TRANSCRIPTASE DOMAIN-CONTAINING PROTEIN"/>
    <property type="match status" value="1"/>
</dbReference>
<protein>
    <recommendedName>
        <fullName evidence="3">Reverse transcriptase domain-containing protein</fullName>
    </recommendedName>
</protein>
<proteinExistence type="predicted"/>
<name>A0A1S4B8S0_TOBAC</name>
<dbReference type="STRING" id="4097.A0A1S4B8S0"/>
<dbReference type="Gene3D" id="3.30.70.270">
    <property type="match status" value="2"/>
</dbReference>
<feature type="region of interest" description="Disordered" evidence="1">
    <location>
        <begin position="1"/>
        <end position="105"/>
    </location>
</feature>
<dbReference type="Gene3D" id="3.10.10.10">
    <property type="entry name" value="HIV Type 1 Reverse Transcriptase, subunit A, domain 1"/>
    <property type="match status" value="1"/>
</dbReference>
<organism evidence="2">
    <name type="scientific">Nicotiana tabacum</name>
    <name type="common">Common tobacco</name>
    <dbReference type="NCBI Taxonomy" id="4097"/>
    <lineage>
        <taxon>Eukaryota</taxon>
        <taxon>Viridiplantae</taxon>
        <taxon>Streptophyta</taxon>
        <taxon>Embryophyta</taxon>
        <taxon>Tracheophyta</taxon>
        <taxon>Spermatophyta</taxon>
        <taxon>Magnoliopsida</taxon>
        <taxon>eudicotyledons</taxon>
        <taxon>Gunneridae</taxon>
        <taxon>Pentapetalae</taxon>
        <taxon>asterids</taxon>
        <taxon>lamiids</taxon>
        <taxon>Solanales</taxon>
        <taxon>Solanaceae</taxon>
        <taxon>Nicotianoideae</taxon>
        <taxon>Nicotianeae</taxon>
        <taxon>Nicotiana</taxon>
    </lineage>
</organism>
<evidence type="ECO:0000256" key="1">
    <source>
        <dbReference type="SAM" id="MobiDB-lite"/>
    </source>
</evidence>
<dbReference type="OrthoDB" id="120907at2759"/>
<feature type="compositionally biased region" description="Low complexity" evidence="1">
    <location>
        <begin position="92"/>
        <end position="104"/>
    </location>
</feature>
<dbReference type="KEGG" id="nta:107805632"/>
<feature type="compositionally biased region" description="Polar residues" evidence="1">
    <location>
        <begin position="81"/>
        <end position="91"/>
    </location>
</feature>
<sequence length="415" mass="46482">MAPKKRAKTSQGANTASRVAVDPLFDDVGEYPKGEDNTPTASLPDSTTHDHATPIPTPTEGATVPQPDIPIPPRAPAFGSVASQAQRSNIAPTSSSQPGDSTSSRVNRFLQLDPPVFTGVNPKEDLQDFSDEMLKTLRVIRATETEGVELGAYCLKGVAYSWCYKIWGERKAQSQIYHAVYDPTKDRKIAYELELPPELAVVHPDYNAEVPPMDSIPIEREFPEVILTDLPGTQPMSILPYLMDPVELKELKEQLHDLLGKLFIIPSISLWGAWLLFVKKDGATVFSKIDLRSDNHQVKIRAWHSGFDEPGVQALFGLFCVVFINDILVYSCSREENEQHLRIVLQTLKEKQLYAMFSKCEFWWGSFALLGQIVSSDGIKVDPKKIEGVQNWRRPTTATKRRSFFGLVGYYHCFV</sequence>
<dbReference type="InterPro" id="IPR043502">
    <property type="entry name" value="DNA/RNA_pol_sf"/>
</dbReference>
<dbReference type="InterPro" id="IPR053134">
    <property type="entry name" value="RNA-dir_DNA_polymerase"/>
</dbReference>
<accession>A0A1S4B8S0</accession>
<dbReference type="RefSeq" id="XP_016485188.1">
    <property type="nucleotide sequence ID" value="XM_016629702.1"/>
</dbReference>
<dbReference type="PANTHER" id="PTHR24559">
    <property type="entry name" value="TRANSPOSON TY3-I GAG-POL POLYPROTEIN"/>
    <property type="match status" value="1"/>
</dbReference>
<dbReference type="AlphaFoldDB" id="A0A1S4B8S0"/>
<dbReference type="SUPFAM" id="SSF56672">
    <property type="entry name" value="DNA/RNA polymerases"/>
    <property type="match status" value="1"/>
</dbReference>